<evidence type="ECO:0000256" key="3">
    <source>
        <dbReference type="ARBA" id="ARBA00022801"/>
    </source>
</evidence>
<dbReference type="InterPro" id="IPR036457">
    <property type="entry name" value="PPM-type-like_dom_sf"/>
</dbReference>
<dbReference type="SMART" id="SM00331">
    <property type="entry name" value="PP2C_SIG"/>
    <property type="match status" value="1"/>
</dbReference>
<dbReference type="GO" id="GO:0046872">
    <property type="term" value="F:metal ion binding"/>
    <property type="evidence" value="ECO:0007669"/>
    <property type="project" value="UniProtKB-KW"/>
</dbReference>
<accession>A0AAD7JRG6</accession>
<dbReference type="InterPro" id="IPR001932">
    <property type="entry name" value="PPM-type_phosphatase-like_dom"/>
</dbReference>
<sequence length="381" mass="40854">MPFSDSPNARSKSITTAELDTYGILNRHATKNTAYQVGISEDKGTRRTMEDAHSFVVDFDGVRGQGFFAVFDGHAGKHAAEWCGAHFHEYLLSSIKRLNPMPIPDVLNQTFHDVDESLSRMCEESAGKIHSGCTAVTAFLRVEDSDGNQSFLPPSQDPDDRGSVSSSESTPSADETKKKARRSLTGGRLRNAFKSLSGSTSPKTPRSQSPLSSSGKFTAEGATITIPPATARRVLYSANAGDARGVLCRAGKAIRLTYDHKGSDKQEANRITDAGGFVVAGRVNGVLAVTRSLGDSSMKEFVVGAPYTTETELCDEDEFLILACDGLWDVTSDQAAVDLIHGVDDAQVASQMLLKDAIANHTSDNITVLVVRFKNTPSSSA</sequence>
<dbReference type="Proteomes" id="UP001215280">
    <property type="component" value="Unassembled WGS sequence"/>
</dbReference>
<feature type="domain" description="PPM-type phosphatase" evidence="7">
    <location>
        <begin position="36"/>
        <end position="373"/>
    </location>
</feature>
<dbReference type="EMBL" id="JARJLG010000024">
    <property type="protein sequence ID" value="KAJ7770240.1"/>
    <property type="molecule type" value="Genomic_DNA"/>
</dbReference>
<dbReference type="PROSITE" id="PS01032">
    <property type="entry name" value="PPM_1"/>
    <property type="match status" value="1"/>
</dbReference>
<evidence type="ECO:0000256" key="4">
    <source>
        <dbReference type="ARBA" id="ARBA00022912"/>
    </source>
</evidence>
<evidence type="ECO:0000313" key="9">
    <source>
        <dbReference type="Proteomes" id="UP001215280"/>
    </source>
</evidence>
<comment type="similarity">
    <text evidence="1 5">Belongs to the PP2C family.</text>
</comment>
<evidence type="ECO:0000256" key="5">
    <source>
        <dbReference type="RuleBase" id="RU003465"/>
    </source>
</evidence>
<dbReference type="SMART" id="SM00332">
    <property type="entry name" value="PP2Cc"/>
    <property type="match status" value="1"/>
</dbReference>
<dbReference type="InterPro" id="IPR015655">
    <property type="entry name" value="PP2C"/>
</dbReference>
<evidence type="ECO:0000256" key="1">
    <source>
        <dbReference type="ARBA" id="ARBA00006702"/>
    </source>
</evidence>
<dbReference type="AlphaFoldDB" id="A0AAD7JRG6"/>
<keyword evidence="2" id="KW-0479">Metal-binding</keyword>
<dbReference type="Gene3D" id="3.60.40.10">
    <property type="entry name" value="PPM-type phosphatase domain"/>
    <property type="match status" value="1"/>
</dbReference>
<reference evidence="8" key="1">
    <citation type="submission" date="2023-03" db="EMBL/GenBank/DDBJ databases">
        <title>Massive genome expansion in bonnet fungi (Mycena s.s.) driven by repeated elements and novel gene families across ecological guilds.</title>
        <authorList>
            <consortium name="Lawrence Berkeley National Laboratory"/>
            <person name="Harder C.B."/>
            <person name="Miyauchi S."/>
            <person name="Viragh M."/>
            <person name="Kuo A."/>
            <person name="Thoen E."/>
            <person name="Andreopoulos B."/>
            <person name="Lu D."/>
            <person name="Skrede I."/>
            <person name="Drula E."/>
            <person name="Henrissat B."/>
            <person name="Morin E."/>
            <person name="Kohler A."/>
            <person name="Barry K."/>
            <person name="LaButti K."/>
            <person name="Morin E."/>
            <person name="Salamov A."/>
            <person name="Lipzen A."/>
            <person name="Mereny Z."/>
            <person name="Hegedus B."/>
            <person name="Baldrian P."/>
            <person name="Stursova M."/>
            <person name="Weitz H."/>
            <person name="Taylor A."/>
            <person name="Grigoriev I.V."/>
            <person name="Nagy L.G."/>
            <person name="Martin F."/>
            <person name="Kauserud H."/>
        </authorList>
    </citation>
    <scope>NUCLEOTIDE SEQUENCE</scope>
    <source>
        <strain evidence="8">CBHHK188m</strain>
    </source>
</reference>
<keyword evidence="3 5" id="KW-0378">Hydrolase</keyword>
<feature type="compositionally biased region" description="Polar residues" evidence="6">
    <location>
        <begin position="194"/>
        <end position="216"/>
    </location>
</feature>
<feature type="compositionally biased region" description="Polar residues" evidence="6">
    <location>
        <begin position="163"/>
        <end position="173"/>
    </location>
</feature>
<evidence type="ECO:0000313" key="8">
    <source>
        <dbReference type="EMBL" id="KAJ7770240.1"/>
    </source>
</evidence>
<evidence type="ECO:0000256" key="6">
    <source>
        <dbReference type="SAM" id="MobiDB-lite"/>
    </source>
</evidence>
<dbReference type="PROSITE" id="PS51746">
    <property type="entry name" value="PPM_2"/>
    <property type="match status" value="1"/>
</dbReference>
<name>A0AAD7JRG6_9AGAR</name>
<gene>
    <name evidence="8" type="ORF">DFH07DRAFT_735700</name>
</gene>
<feature type="region of interest" description="Disordered" evidence="6">
    <location>
        <begin position="146"/>
        <end position="216"/>
    </location>
</feature>
<dbReference type="Pfam" id="PF00481">
    <property type="entry name" value="PP2C"/>
    <property type="match status" value="2"/>
</dbReference>
<comment type="caution">
    <text evidence="8">The sequence shown here is derived from an EMBL/GenBank/DDBJ whole genome shotgun (WGS) entry which is preliminary data.</text>
</comment>
<proteinExistence type="inferred from homology"/>
<organism evidence="8 9">
    <name type="scientific">Mycena maculata</name>
    <dbReference type="NCBI Taxonomy" id="230809"/>
    <lineage>
        <taxon>Eukaryota</taxon>
        <taxon>Fungi</taxon>
        <taxon>Dikarya</taxon>
        <taxon>Basidiomycota</taxon>
        <taxon>Agaricomycotina</taxon>
        <taxon>Agaricomycetes</taxon>
        <taxon>Agaricomycetidae</taxon>
        <taxon>Agaricales</taxon>
        <taxon>Marasmiineae</taxon>
        <taxon>Mycenaceae</taxon>
        <taxon>Mycena</taxon>
    </lineage>
</organism>
<evidence type="ECO:0000259" key="7">
    <source>
        <dbReference type="PROSITE" id="PS51746"/>
    </source>
</evidence>
<dbReference type="CDD" id="cd00143">
    <property type="entry name" value="PP2Cc"/>
    <property type="match status" value="1"/>
</dbReference>
<evidence type="ECO:0000256" key="2">
    <source>
        <dbReference type="ARBA" id="ARBA00022723"/>
    </source>
</evidence>
<dbReference type="GO" id="GO:0004722">
    <property type="term" value="F:protein serine/threonine phosphatase activity"/>
    <property type="evidence" value="ECO:0007669"/>
    <property type="project" value="InterPro"/>
</dbReference>
<dbReference type="PANTHER" id="PTHR13832:SF837">
    <property type="entry name" value="PROTEIN PHOSPHATASE 2C-LIKE DOMAIN-CONTAINING PROTEIN 1"/>
    <property type="match status" value="1"/>
</dbReference>
<protein>
    <submittedName>
        <fullName evidence="8">Phosphatase 2C-like domain-containing protein</fullName>
    </submittedName>
</protein>
<dbReference type="PANTHER" id="PTHR13832">
    <property type="entry name" value="PROTEIN PHOSPHATASE 2C"/>
    <property type="match status" value="1"/>
</dbReference>
<dbReference type="InterPro" id="IPR000222">
    <property type="entry name" value="PP2C_BS"/>
</dbReference>
<keyword evidence="4 5" id="KW-0904">Protein phosphatase</keyword>
<dbReference type="SUPFAM" id="SSF81606">
    <property type="entry name" value="PP2C-like"/>
    <property type="match status" value="1"/>
</dbReference>
<keyword evidence="9" id="KW-1185">Reference proteome</keyword>